<protein>
    <submittedName>
        <fullName evidence="1">Uncharacterized protein</fullName>
    </submittedName>
</protein>
<gene>
    <name evidence="1" type="ORF">WMO37_07590</name>
</gene>
<accession>A0ABV1H5B7</accession>
<comment type="caution">
    <text evidence="1">The sequence shown here is derived from an EMBL/GenBank/DDBJ whole genome shotgun (WGS) entry which is preliminary data.</text>
</comment>
<dbReference type="Proteomes" id="UP001546774">
    <property type="component" value="Unassembled WGS sequence"/>
</dbReference>
<evidence type="ECO:0000313" key="2">
    <source>
        <dbReference type="Proteomes" id="UP001546774"/>
    </source>
</evidence>
<organism evidence="1 2">
    <name type="scientific">Lachnospira intestinalis</name>
    <dbReference type="NCBI Taxonomy" id="3133158"/>
    <lineage>
        <taxon>Bacteria</taxon>
        <taxon>Bacillati</taxon>
        <taxon>Bacillota</taxon>
        <taxon>Clostridia</taxon>
        <taxon>Lachnospirales</taxon>
        <taxon>Lachnospiraceae</taxon>
        <taxon>Lachnospira</taxon>
    </lineage>
</organism>
<name>A0ABV1H5B7_9FIRM</name>
<dbReference type="EMBL" id="JBBMFS010000005">
    <property type="protein sequence ID" value="MEQ2554881.1"/>
    <property type="molecule type" value="Genomic_DNA"/>
</dbReference>
<reference evidence="1" key="1">
    <citation type="submission" date="2024-03" db="EMBL/GenBank/DDBJ databases">
        <title>Human intestinal bacterial collection.</title>
        <authorList>
            <person name="Pauvert C."/>
            <person name="Hitch T.C.A."/>
            <person name="Clavel T."/>
        </authorList>
    </citation>
    <scope>NUCLEOTIDE SEQUENCE [LARGE SCALE GENOMIC DNA]</scope>
    <source>
        <strain evidence="1">CLA-AA-H89B</strain>
    </source>
</reference>
<keyword evidence="2" id="KW-1185">Reference proteome</keyword>
<sequence length="54" mass="6416">MTTPLFILRCLELGLNLSDCDRVTIGLVYDMYTEKNNDDYDYPIMAQQEDFDRF</sequence>
<evidence type="ECO:0000313" key="1">
    <source>
        <dbReference type="EMBL" id="MEQ2554881.1"/>
    </source>
</evidence>
<proteinExistence type="predicted"/>